<evidence type="ECO:0000256" key="3">
    <source>
        <dbReference type="ARBA" id="ARBA00022679"/>
    </source>
</evidence>
<feature type="compositionally biased region" description="Basic and acidic residues" evidence="11">
    <location>
        <begin position="220"/>
        <end position="232"/>
    </location>
</feature>
<organism evidence="13 14">
    <name type="scientific">Komagataella pastoris</name>
    <name type="common">Yeast</name>
    <name type="synonym">Pichia pastoris</name>
    <dbReference type="NCBI Taxonomy" id="4922"/>
    <lineage>
        <taxon>Eukaryota</taxon>
        <taxon>Fungi</taxon>
        <taxon>Dikarya</taxon>
        <taxon>Ascomycota</taxon>
        <taxon>Saccharomycotina</taxon>
        <taxon>Pichiomycetes</taxon>
        <taxon>Pichiales</taxon>
        <taxon>Pichiaceae</taxon>
        <taxon>Komagataella</taxon>
    </lineage>
</organism>
<dbReference type="PROSITE" id="PS50011">
    <property type="entry name" value="PROTEIN_KINASE_DOM"/>
    <property type="match status" value="1"/>
</dbReference>
<sequence>MPFIFRSSEAPADSPNFLSAKSPLPSPEPDDVTSLNSVVSNSSVDPLTVVPPITRKHSTSVTSKLKGLFRSSSTSSVHSLPAADKSTPQLAPLSASPPASYHTSVTSRVPASLKRNSSVGSVNGGRHSLSTLETKSDDQVSPLGSPDLKVHSPESDPRTKLKLPVPQTIVENDLDEIMDTVEELKLDPGRKTPPMIRSESNSSTTSQTQHRGRRRLSRIFSRESDSDWDHSAVRSRSPSLIHSPSTSRRSSLSVNLASLDHKPVNVGNKNFKKEGSLITFLDGSKHKHDFIKLKKLPTKSLNVGFFTMLGGAKKGEASSTDACVENSISLLPDEYSKRLIELKSIPENYIWNYEELIEDDENESDSSSASSSSSLDEEGEIDPIITTALSNTIQKLVERISHPDSLQENLIEQSDGKQKLYEKYGRIQGLIGKGSYGTVKLCMRSSADPKKPNLIFAVKQLKKRPDETDEHFGKRVTSEFMISSSLTHEAIINTYDLMVDPQSLTYSQVMEFIPCGDLYSYILSTNGEGLPIIEADCFFKQILNALTYIHSVGIAHNDLKVENLLLTAYGQLKIIDFGTATVVKAEWNDEIQLSHGACGSEPYVAPEEYTDQEYDPRYCDIWSLGIIYLAMATGGYCWGIAKESDERYADYLKNRAIYDYTKRSETNPTLPKKIRNGTFPQIEEFAKKSTSFNNRKYVLYNILNPDPKTRIKTEAIWKSGWVRNIELCDAGKGLVDCHGIEIYQPQTV</sequence>
<comment type="catalytic activity">
    <reaction evidence="8">
        <text>L-threonyl-[protein] + ATP = O-phospho-L-threonyl-[protein] + ADP + H(+)</text>
        <dbReference type="Rhea" id="RHEA:46608"/>
        <dbReference type="Rhea" id="RHEA-COMP:11060"/>
        <dbReference type="Rhea" id="RHEA-COMP:11605"/>
        <dbReference type="ChEBI" id="CHEBI:15378"/>
        <dbReference type="ChEBI" id="CHEBI:30013"/>
        <dbReference type="ChEBI" id="CHEBI:30616"/>
        <dbReference type="ChEBI" id="CHEBI:61977"/>
        <dbReference type="ChEBI" id="CHEBI:456216"/>
        <dbReference type="EC" id="2.7.11.1"/>
    </reaction>
</comment>
<dbReference type="SMART" id="SM00220">
    <property type="entry name" value="S_TKc"/>
    <property type="match status" value="1"/>
</dbReference>
<evidence type="ECO:0000256" key="2">
    <source>
        <dbReference type="ARBA" id="ARBA00022527"/>
    </source>
</evidence>
<keyword evidence="4 10" id="KW-0547">Nucleotide-binding</keyword>
<gene>
    <name evidence="13" type="ORF">ATY40_BA7501957</name>
</gene>
<dbReference type="SUPFAM" id="SSF56112">
    <property type="entry name" value="Protein kinase-like (PK-like)"/>
    <property type="match status" value="1"/>
</dbReference>
<evidence type="ECO:0000313" key="14">
    <source>
        <dbReference type="Proteomes" id="UP000094565"/>
    </source>
</evidence>
<dbReference type="InterPro" id="IPR008271">
    <property type="entry name" value="Ser/Thr_kinase_AS"/>
</dbReference>
<dbReference type="AlphaFoldDB" id="A0A1B2JBU0"/>
<evidence type="ECO:0000259" key="12">
    <source>
        <dbReference type="PROSITE" id="PS50011"/>
    </source>
</evidence>
<accession>A0A1B2JBU0</accession>
<dbReference type="PROSITE" id="PS00108">
    <property type="entry name" value="PROTEIN_KINASE_ST"/>
    <property type="match status" value="1"/>
</dbReference>
<dbReference type="GO" id="GO:0004674">
    <property type="term" value="F:protein serine/threonine kinase activity"/>
    <property type="evidence" value="ECO:0007669"/>
    <property type="project" value="UniProtKB-KW"/>
</dbReference>
<reference evidence="13 14" key="1">
    <citation type="submission" date="2016-02" db="EMBL/GenBank/DDBJ databases">
        <title>Comparative genomic and transcriptomic foundation for Pichia pastoris.</title>
        <authorList>
            <person name="Love K.R."/>
            <person name="Shah K.A."/>
            <person name="Whittaker C.A."/>
            <person name="Wu J."/>
            <person name="Bartlett M.C."/>
            <person name="Ma D."/>
            <person name="Leeson R.L."/>
            <person name="Priest M."/>
            <person name="Young S.K."/>
            <person name="Love J.C."/>
        </authorList>
    </citation>
    <scope>NUCLEOTIDE SEQUENCE [LARGE SCALE GENOMIC DNA]</scope>
    <source>
        <strain evidence="13 14">ATCC 28485</strain>
    </source>
</reference>
<keyword evidence="2" id="KW-0723">Serine/threonine-protein kinase</keyword>
<dbReference type="Pfam" id="PF00069">
    <property type="entry name" value="Pkinase"/>
    <property type="match status" value="1"/>
</dbReference>
<dbReference type="InterPro" id="IPR017441">
    <property type="entry name" value="Protein_kinase_ATP_BS"/>
</dbReference>
<feature type="region of interest" description="Disordered" evidence="11">
    <location>
        <begin position="1"/>
        <end position="161"/>
    </location>
</feature>
<dbReference type="EMBL" id="CP014585">
    <property type="protein sequence ID" value="ANZ75496.1"/>
    <property type="molecule type" value="Genomic_DNA"/>
</dbReference>
<feature type="compositionally biased region" description="Basic and acidic residues" evidence="11">
    <location>
        <begin position="148"/>
        <end position="159"/>
    </location>
</feature>
<dbReference type="GO" id="GO:0005829">
    <property type="term" value="C:cytosol"/>
    <property type="evidence" value="ECO:0007669"/>
    <property type="project" value="TreeGrafter"/>
</dbReference>
<evidence type="ECO:0000313" key="13">
    <source>
        <dbReference type="EMBL" id="ANZ75496.1"/>
    </source>
</evidence>
<name>A0A1B2JBU0_PICPA</name>
<dbReference type="Gene3D" id="1.10.510.10">
    <property type="entry name" value="Transferase(Phosphotransferase) domain 1"/>
    <property type="match status" value="1"/>
</dbReference>
<evidence type="ECO:0000256" key="11">
    <source>
        <dbReference type="SAM" id="MobiDB-lite"/>
    </source>
</evidence>
<evidence type="ECO:0000256" key="9">
    <source>
        <dbReference type="ARBA" id="ARBA00048679"/>
    </source>
</evidence>
<comment type="similarity">
    <text evidence="7">Belongs to the protein kinase superfamily. CAMK Ser/Thr protein kinase family. NPR/HAL subfamily. HAL5 sub-subfamily.</text>
</comment>
<dbReference type="InterPro" id="IPR000719">
    <property type="entry name" value="Prot_kinase_dom"/>
</dbReference>
<evidence type="ECO:0000256" key="6">
    <source>
        <dbReference type="ARBA" id="ARBA00022840"/>
    </source>
</evidence>
<dbReference type="GO" id="GO:0030003">
    <property type="term" value="P:intracellular monoatomic cation homeostasis"/>
    <property type="evidence" value="ECO:0007669"/>
    <property type="project" value="TreeGrafter"/>
</dbReference>
<dbReference type="GO" id="GO:0030447">
    <property type="term" value="P:filamentous growth"/>
    <property type="evidence" value="ECO:0007669"/>
    <property type="project" value="UniProtKB-ARBA"/>
</dbReference>
<evidence type="ECO:0000256" key="10">
    <source>
        <dbReference type="PROSITE-ProRule" id="PRU10141"/>
    </source>
</evidence>
<keyword evidence="6 10" id="KW-0067">ATP-binding</keyword>
<evidence type="ECO:0000256" key="4">
    <source>
        <dbReference type="ARBA" id="ARBA00022741"/>
    </source>
</evidence>
<feature type="domain" description="Protein kinase" evidence="12">
    <location>
        <begin position="425"/>
        <end position="722"/>
    </location>
</feature>
<dbReference type="EC" id="2.7.11.1" evidence="1"/>
<dbReference type="GO" id="GO:0005524">
    <property type="term" value="F:ATP binding"/>
    <property type="evidence" value="ECO:0007669"/>
    <property type="project" value="UniProtKB-UniRule"/>
</dbReference>
<evidence type="ECO:0000256" key="8">
    <source>
        <dbReference type="ARBA" id="ARBA00047899"/>
    </source>
</evidence>
<dbReference type="Proteomes" id="UP000094565">
    <property type="component" value="Chromosome 2"/>
</dbReference>
<feature type="compositionally biased region" description="Low complexity" evidence="11">
    <location>
        <begin position="90"/>
        <end position="100"/>
    </location>
</feature>
<dbReference type="PROSITE" id="PS00107">
    <property type="entry name" value="PROTEIN_KINASE_ATP"/>
    <property type="match status" value="1"/>
</dbReference>
<protein>
    <recommendedName>
        <fullName evidence="1">non-specific serine/threonine protein kinase</fullName>
        <ecNumber evidence="1">2.7.11.1</ecNumber>
    </recommendedName>
</protein>
<feature type="region of interest" description="Disordered" evidence="11">
    <location>
        <begin position="183"/>
        <end position="247"/>
    </location>
</feature>
<evidence type="ECO:0000256" key="1">
    <source>
        <dbReference type="ARBA" id="ARBA00012513"/>
    </source>
</evidence>
<feature type="compositionally biased region" description="Low complexity" evidence="11">
    <location>
        <begin position="32"/>
        <end position="44"/>
    </location>
</feature>
<dbReference type="OrthoDB" id="6513151at2759"/>
<feature type="binding site" evidence="10">
    <location>
        <position position="459"/>
    </location>
    <ligand>
        <name>ATP</name>
        <dbReference type="ChEBI" id="CHEBI:30616"/>
    </ligand>
</feature>
<keyword evidence="5" id="KW-0418">Kinase</keyword>
<evidence type="ECO:0000256" key="7">
    <source>
        <dbReference type="ARBA" id="ARBA00038505"/>
    </source>
</evidence>
<feature type="compositionally biased region" description="Polar residues" evidence="11">
    <location>
        <begin position="101"/>
        <end position="121"/>
    </location>
</feature>
<dbReference type="InterPro" id="IPR011009">
    <property type="entry name" value="Kinase-like_dom_sf"/>
</dbReference>
<proteinExistence type="inferred from homology"/>
<dbReference type="PANTHER" id="PTHR24343">
    <property type="entry name" value="SERINE/THREONINE KINASE"/>
    <property type="match status" value="1"/>
</dbReference>
<comment type="catalytic activity">
    <reaction evidence="9">
        <text>L-seryl-[protein] + ATP = O-phospho-L-seryl-[protein] + ADP + H(+)</text>
        <dbReference type="Rhea" id="RHEA:17989"/>
        <dbReference type="Rhea" id="RHEA-COMP:9863"/>
        <dbReference type="Rhea" id="RHEA-COMP:11604"/>
        <dbReference type="ChEBI" id="CHEBI:15378"/>
        <dbReference type="ChEBI" id="CHEBI:29999"/>
        <dbReference type="ChEBI" id="CHEBI:30616"/>
        <dbReference type="ChEBI" id="CHEBI:83421"/>
        <dbReference type="ChEBI" id="CHEBI:456216"/>
        <dbReference type="EC" id="2.7.11.1"/>
    </reaction>
</comment>
<keyword evidence="14" id="KW-1185">Reference proteome</keyword>
<dbReference type="PANTHER" id="PTHR24343:SF43">
    <property type="entry name" value="SERINE_THREONINE-PROTEIN KINASE HAL5-RELATED"/>
    <property type="match status" value="1"/>
</dbReference>
<keyword evidence="3" id="KW-0808">Transferase</keyword>
<evidence type="ECO:0000256" key="5">
    <source>
        <dbReference type="ARBA" id="ARBA00022777"/>
    </source>
</evidence>